<dbReference type="EMBL" id="CP118109">
    <property type="protein sequence ID" value="WDI05021.1"/>
    <property type="molecule type" value="Genomic_DNA"/>
</dbReference>
<evidence type="ECO:0008006" key="3">
    <source>
        <dbReference type="Google" id="ProtNLM"/>
    </source>
</evidence>
<proteinExistence type="predicted"/>
<dbReference type="RefSeq" id="WP_274338643.1">
    <property type="nucleotide sequence ID" value="NZ_CP118109.1"/>
</dbReference>
<accession>A0ABY7XJQ5</accession>
<evidence type="ECO:0000313" key="1">
    <source>
        <dbReference type="EMBL" id="WDI05021.1"/>
    </source>
</evidence>
<protein>
    <recommendedName>
        <fullName evidence="3">DNA-binding protein</fullName>
    </recommendedName>
</protein>
<name>A0ABY7XJQ5_9BACL</name>
<organism evidence="1 2">
    <name type="scientific">Paenibacillus urinalis</name>
    <dbReference type="NCBI Taxonomy" id="521520"/>
    <lineage>
        <taxon>Bacteria</taxon>
        <taxon>Bacillati</taxon>
        <taxon>Bacillota</taxon>
        <taxon>Bacilli</taxon>
        <taxon>Bacillales</taxon>
        <taxon>Paenibacillaceae</taxon>
        <taxon>Paenibacillus</taxon>
    </lineage>
</organism>
<keyword evidence="1" id="KW-0614">Plasmid</keyword>
<gene>
    <name evidence="1" type="ORF">PUW25_25985</name>
</gene>
<reference evidence="1 2" key="1">
    <citation type="submission" date="2023-02" db="EMBL/GenBank/DDBJ databases">
        <title>Pathogen: clinical or host-associated sample.</title>
        <authorList>
            <person name="Hergert J."/>
            <person name="Casey R."/>
            <person name="Wagner J."/>
            <person name="Young E.L."/>
            <person name="Oakeson K.F."/>
        </authorList>
    </citation>
    <scope>NUCLEOTIDE SEQUENCE [LARGE SCALE GENOMIC DNA]</scope>
    <source>
        <strain evidence="1 2">2022CK-00829</strain>
        <plasmid evidence="1 2">unnamed1</plasmid>
    </source>
</reference>
<evidence type="ECO:0000313" key="2">
    <source>
        <dbReference type="Proteomes" id="UP001221519"/>
    </source>
</evidence>
<keyword evidence="2" id="KW-1185">Reference proteome</keyword>
<geneLocation type="plasmid" evidence="1 2">
    <name>unnamed1</name>
</geneLocation>
<dbReference type="Proteomes" id="UP001221519">
    <property type="component" value="Plasmid unnamed1"/>
</dbReference>
<sequence length="277" mass="32151">MINNIDASDLDSLISQLKNTFSFGDWDKIILLAEKLIEKTNVINNITKMTGVNFNQAERSLVYYYGFAYMAIGSAYEHKCDFSRAREWALKYRDWSSVSSPTSEDIRWMNHWTKLSEINVIVVDLLMGKNEALDQIADYILEHPEDALAGLITMLDAANKNDINIDHVLARIPDDFWQNDKSTGVVNMSYQYRFFRQLSLYKQKCNELHFCLENLLRALSLADKMKNVDDFKECIQVFESLKDHADKRQEKKYNRIVKGAIRHEKVVSISIANIRDS</sequence>